<sequence>MHGNELRSAHFALCASWFAASLTALGPGCERGRRRCQQLYVTVVGLSHLQFYLPTALHTFTSVIASTASRLFANQSHSVSLWSLAYASAPNAAPERRAGRCGSGTRCTGTGMRHGLIQSSQSVVRWGNVSQLRARSTLSATPTYRQQQLHARVGRCPRRRRRSGRPNAGPSASFCQTVNCLRRVLKVRGNGLVFVKWAAAIRSRECP</sequence>
<comment type="caution">
    <text evidence="1">The sequence shown here is derived from an EMBL/GenBank/DDBJ whole genome shotgun (WGS) entry which is preliminary data.</text>
</comment>
<evidence type="ECO:0000313" key="2">
    <source>
        <dbReference type="Proteomes" id="UP000799444"/>
    </source>
</evidence>
<proteinExistence type="predicted"/>
<gene>
    <name evidence="1" type="ORF">EJ04DRAFT_518500</name>
</gene>
<protein>
    <submittedName>
        <fullName evidence="1">Uncharacterized protein</fullName>
    </submittedName>
</protein>
<accession>A0A9P4R7L0</accession>
<evidence type="ECO:0000313" key="1">
    <source>
        <dbReference type="EMBL" id="KAF2740718.1"/>
    </source>
</evidence>
<dbReference type="Proteomes" id="UP000799444">
    <property type="component" value="Unassembled WGS sequence"/>
</dbReference>
<organism evidence="1 2">
    <name type="scientific">Polyplosphaeria fusca</name>
    <dbReference type="NCBI Taxonomy" id="682080"/>
    <lineage>
        <taxon>Eukaryota</taxon>
        <taxon>Fungi</taxon>
        <taxon>Dikarya</taxon>
        <taxon>Ascomycota</taxon>
        <taxon>Pezizomycotina</taxon>
        <taxon>Dothideomycetes</taxon>
        <taxon>Pleosporomycetidae</taxon>
        <taxon>Pleosporales</taxon>
        <taxon>Tetraplosphaeriaceae</taxon>
        <taxon>Polyplosphaeria</taxon>
    </lineage>
</organism>
<keyword evidence="2" id="KW-1185">Reference proteome</keyword>
<dbReference type="AlphaFoldDB" id="A0A9P4R7L0"/>
<name>A0A9P4R7L0_9PLEO</name>
<dbReference type="EMBL" id="ML996099">
    <property type="protein sequence ID" value="KAF2740718.1"/>
    <property type="molecule type" value="Genomic_DNA"/>
</dbReference>
<reference evidence="1" key="1">
    <citation type="journal article" date="2020" name="Stud. Mycol.">
        <title>101 Dothideomycetes genomes: a test case for predicting lifestyles and emergence of pathogens.</title>
        <authorList>
            <person name="Haridas S."/>
            <person name="Albert R."/>
            <person name="Binder M."/>
            <person name="Bloem J."/>
            <person name="Labutti K."/>
            <person name="Salamov A."/>
            <person name="Andreopoulos B."/>
            <person name="Baker S."/>
            <person name="Barry K."/>
            <person name="Bills G."/>
            <person name="Bluhm B."/>
            <person name="Cannon C."/>
            <person name="Castanera R."/>
            <person name="Culley D."/>
            <person name="Daum C."/>
            <person name="Ezra D."/>
            <person name="Gonzalez J."/>
            <person name="Henrissat B."/>
            <person name="Kuo A."/>
            <person name="Liang C."/>
            <person name="Lipzen A."/>
            <person name="Lutzoni F."/>
            <person name="Magnuson J."/>
            <person name="Mondo S."/>
            <person name="Nolan M."/>
            <person name="Ohm R."/>
            <person name="Pangilinan J."/>
            <person name="Park H.-J."/>
            <person name="Ramirez L."/>
            <person name="Alfaro M."/>
            <person name="Sun H."/>
            <person name="Tritt A."/>
            <person name="Yoshinaga Y."/>
            <person name="Zwiers L.-H."/>
            <person name="Turgeon B."/>
            <person name="Goodwin S."/>
            <person name="Spatafora J."/>
            <person name="Crous P."/>
            <person name="Grigoriev I."/>
        </authorList>
    </citation>
    <scope>NUCLEOTIDE SEQUENCE</scope>
    <source>
        <strain evidence="1">CBS 125425</strain>
    </source>
</reference>